<dbReference type="InterPro" id="IPR038670">
    <property type="entry name" value="HslJ-like_sf"/>
</dbReference>
<dbReference type="PANTHER" id="PTHR35535:SF1">
    <property type="entry name" value="HEAT SHOCK PROTEIN HSLJ"/>
    <property type="match status" value="1"/>
</dbReference>
<dbReference type="InterPro" id="IPR005184">
    <property type="entry name" value="DUF306_Meta_HslJ"/>
</dbReference>
<accession>A0A6M0JYS5</accession>
<dbReference type="EMBL" id="JAAIJQ010000024">
    <property type="protein sequence ID" value="NEV62244.1"/>
    <property type="molecule type" value="Genomic_DNA"/>
</dbReference>
<name>A0A6M0JYS5_9GAMM</name>
<feature type="domain" description="DUF306" evidence="2">
    <location>
        <begin position="150"/>
        <end position="262"/>
    </location>
</feature>
<dbReference type="AlphaFoldDB" id="A0A6M0JYS5"/>
<feature type="signal peptide" evidence="1">
    <location>
        <begin position="1"/>
        <end position="23"/>
    </location>
</feature>
<dbReference type="PANTHER" id="PTHR35535">
    <property type="entry name" value="HEAT SHOCK PROTEIN HSLJ"/>
    <property type="match status" value="1"/>
</dbReference>
<dbReference type="RefSeq" id="WP_164452717.1">
    <property type="nucleotide sequence ID" value="NZ_JAAIJQ010000024.1"/>
</dbReference>
<evidence type="ECO:0000256" key="1">
    <source>
        <dbReference type="SAM" id="SignalP"/>
    </source>
</evidence>
<protein>
    <submittedName>
        <fullName evidence="3">META domain-containing protein</fullName>
    </submittedName>
</protein>
<gene>
    <name evidence="3" type="ORF">G3446_10130</name>
</gene>
<sequence length="274" mass="29075">MQRLYTILATLMLALTLAPVASATEPEKGPAPALEGLRWTLTSYRRADGLTKVSPKSRPPRFSFQGGQLSGNTGCNRITGSYTLDGSILTLGKGLAATQMGCPPPLMAQEKAVIRALRQVATVYRNGPSLELRDSAGAVLLRFSLPRATPLTERTWRLRGYDDGSAALAAPISGSGITLELDGEGRLGGQDGCNRYMSGYTLEDGALSIGPIATTRMACRGGPERAEQAQRYAAALTRTAGYRLEGLELTLLDASGRPTARFVAEAASSRRTTP</sequence>
<keyword evidence="1" id="KW-0732">Signal</keyword>
<dbReference type="Pfam" id="PF03724">
    <property type="entry name" value="META"/>
    <property type="match status" value="2"/>
</dbReference>
<proteinExistence type="predicted"/>
<evidence type="ECO:0000313" key="3">
    <source>
        <dbReference type="EMBL" id="NEV62244.1"/>
    </source>
</evidence>
<dbReference type="Gene3D" id="2.40.128.270">
    <property type="match status" value="2"/>
</dbReference>
<organism evidence="3 4">
    <name type="scientific">Thiorhodococcus minor</name>
    <dbReference type="NCBI Taxonomy" id="57489"/>
    <lineage>
        <taxon>Bacteria</taxon>
        <taxon>Pseudomonadati</taxon>
        <taxon>Pseudomonadota</taxon>
        <taxon>Gammaproteobacteria</taxon>
        <taxon>Chromatiales</taxon>
        <taxon>Chromatiaceae</taxon>
        <taxon>Thiorhodococcus</taxon>
    </lineage>
</organism>
<evidence type="ECO:0000259" key="2">
    <source>
        <dbReference type="Pfam" id="PF03724"/>
    </source>
</evidence>
<evidence type="ECO:0000313" key="4">
    <source>
        <dbReference type="Proteomes" id="UP000483379"/>
    </source>
</evidence>
<reference evidence="3 4" key="1">
    <citation type="submission" date="2020-02" db="EMBL/GenBank/DDBJ databases">
        <title>Genome sequences of Thiorhodococcus mannitoliphagus and Thiorhodococcus minor, purple sulfur photosynthetic bacteria in the gammaproteobacterial family, Chromatiaceae.</title>
        <authorList>
            <person name="Aviles F.A."/>
            <person name="Meyer T.E."/>
            <person name="Kyndt J.A."/>
        </authorList>
    </citation>
    <scope>NUCLEOTIDE SEQUENCE [LARGE SCALE GENOMIC DNA]</scope>
    <source>
        <strain evidence="3 4">DSM 11518</strain>
    </source>
</reference>
<dbReference type="InterPro" id="IPR053147">
    <property type="entry name" value="Hsp_HslJ-like"/>
</dbReference>
<feature type="domain" description="DUF306" evidence="2">
    <location>
        <begin position="33"/>
        <end position="143"/>
    </location>
</feature>
<feature type="chain" id="PRO_5027083100" evidence="1">
    <location>
        <begin position="24"/>
        <end position="274"/>
    </location>
</feature>
<dbReference type="Proteomes" id="UP000483379">
    <property type="component" value="Unassembled WGS sequence"/>
</dbReference>
<keyword evidence="4" id="KW-1185">Reference proteome</keyword>
<comment type="caution">
    <text evidence="3">The sequence shown here is derived from an EMBL/GenBank/DDBJ whole genome shotgun (WGS) entry which is preliminary data.</text>
</comment>